<keyword evidence="3 12" id="KW-0732">Signal</keyword>
<proteinExistence type="inferred from homology"/>
<comment type="catalytic activity">
    <reaction evidence="9">
        <text>(1,4-alpha-D-galacturonosyl)n+m + H2O = (1,4-alpha-D-galacturonosyl)n + (1,4-alpha-D-galacturonosyl)m.</text>
        <dbReference type="EC" id="3.2.1.15"/>
    </reaction>
</comment>
<dbReference type="SMART" id="SM00710">
    <property type="entry name" value="PbH1"/>
    <property type="match status" value="6"/>
</dbReference>
<keyword evidence="14" id="KW-1185">Reference proteome</keyword>
<evidence type="ECO:0000313" key="13">
    <source>
        <dbReference type="EMBL" id="CAK5280931.1"/>
    </source>
</evidence>
<dbReference type="InterPro" id="IPR006626">
    <property type="entry name" value="PbH1"/>
</dbReference>
<keyword evidence="7 11" id="KW-0326">Glycosidase</keyword>
<dbReference type="PROSITE" id="PS00502">
    <property type="entry name" value="POLYGALACTURONASE"/>
    <property type="match status" value="1"/>
</dbReference>
<dbReference type="InterPro" id="IPR012334">
    <property type="entry name" value="Pectin_lyas_fold"/>
</dbReference>
<dbReference type="GO" id="GO:0045490">
    <property type="term" value="P:pectin catabolic process"/>
    <property type="evidence" value="ECO:0007669"/>
    <property type="project" value="TreeGrafter"/>
</dbReference>
<name>A0AAD2K739_9AGAR</name>
<feature type="chain" id="PRO_5041963974" description="endo-polygalacturonase" evidence="12">
    <location>
        <begin position="20"/>
        <end position="379"/>
    </location>
</feature>
<keyword evidence="4" id="KW-0677">Repeat</keyword>
<reference evidence="13" key="1">
    <citation type="submission" date="2023-11" db="EMBL/GenBank/DDBJ databases">
        <authorList>
            <person name="De Vega J J."/>
            <person name="De Vega J J."/>
        </authorList>
    </citation>
    <scope>NUCLEOTIDE SEQUENCE</scope>
</reference>
<dbReference type="InterPro" id="IPR000743">
    <property type="entry name" value="Glyco_hydro_28"/>
</dbReference>
<evidence type="ECO:0000256" key="12">
    <source>
        <dbReference type="SAM" id="SignalP"/>
    </source>
</evidence>
<evidence type="ECO:0000256" key="4">
    <source>
        <dbReference type="ARBA" id="ARBA00022737"/>
    </source>
</evidence>
<keyword evidence="8" id="KW-0961">Cell wall biogenesis/degradation</keyword>
<feature type="signal peptide" evidence="12">
    <location>
        <begin position="1"/>
        <end position="19"/>
    </location>
</feature>
<dbReference type="EC" id="3.2.1.15" evidence="2"/>
<evidence type="ECO:0000256" key="10">
    <source>
        <dbReference type="PROSITE-ProRule" id="PRU10052"/>
    </source>
</evidence>
<dbReference type="AlphaFoldDB" id="A0AAD2K739"/>
<dbReference type="Gene3D" id="2.160.20.10">
    <property type="entry name" value="Single-stranded right-handed beta-helix, Pectin lyase-like"/>
    <property type="match status" value="1"/>
</dbReference>
<evidence type="ECO:0000313" key="14">
    <source>
        <dbReference type="Proteomes" id="UP001295794"/>
    </source>
</evidence>
<evidence type="ECO:0000256" key="2">
    <source>
        <dbReference type="ARBA" id="ARBA00012736"/>
    </source>
</evidence>
<comment type="similarity">
    <text evidence="1 11">Belongs to the glycosyl hydrolase 28 family.</text>
</comment>
<dbReference type="GO" id="GO:0005576">
    <property type="term" value="C:extracellular region"/>
    <property type="evidence" value="ECO:0007669"/>
    <property type="project" value="TreeGrafter"/>
</dbReference>
<sequence length="379" mass="38144">MPSFSSLLSFVVLAAVVSAAPSQTDTAKRATCTVNSVASASGLSSCTNVVIEAFTVPAGETVTIAAASGATVTMTGDITFAKTTGKSSTFGSKCIFIDTFVVSGPLITFNTPNINFNGGSHRIDGNGALYWDGQGTNGGSFKPHPFVKFQGYGTFSSVTVLNSPAQAISVGTTATSTIEQVTVDNSAGDSLGHNTDGFDISASGVTITNSKVMNQDDCVAVNSGDSVTIENTTCTGGHGISIGSIATGKSVTNFRATGNTVSNSKYGLRIKVDANASGAKVSGATYSGNTISGISDYGILISQSYPTEDGSTVGTGAPISGVAFTGAKTTLAVDSSAFSVVVNCGACTGTWDWSELDVTSAGQGHKLSVDQAKISGGTY</sequence>
<evidence type="ECO:0000256" key="1">
    <source>
        <dbReference type="ARBA" id="ARBA00008834"/>
    </source>
</evidence>
<evidence type="ECO:0000256" key="9">
    <source>
        <dbReference type="ARBA" id="ARBA00034074"/>
    </source>
</evidence>
<dbReference type="GO" id="GO:0004650">
    <property type="term" value="F:polygalacturonase activity"/>
    <property type="evidence" value="ECO:0007669"/>
    <property type="project" value="UniProtKB-EC"/>
</dbReference>
<dbReference type="EMBL" id="CAVNYO010000440">
    <property type="protein sequence ID" value="CAK5280931.1"/>
    <property type="molecule type" value="Genomic_DNA"/>
</dbReference>
<dbReference type="InterPro" id="IPR050434">
    <property type="entry name" value="Glycosyl_hydrlase_28"/>
</dbReference>
<organism evidence="13 14">
    <name type="scientific">Mycena citricolor</name>
    <dbReference type="NCBI Taxonomy" id="2018698"/>
    <lineage>
        <taxon>Eukaryota</taxon>
        <taxon>Fungi</taxon>
        <taxon>Dikarya</taxon>
        <taxon>Basidiomycota</taxon>
        <taxon>Agaricomycotina</taxon>
        <taxon>Agaricomycetes</taxon>
        <taxon>Agaricomycetidae</taxon>
        <taxon>Agaricales</taxon>
        <taxon>Marasmiineae</taxon>
        <taxon>Mycenaceae</taxon>
        <taxon>Mycena</taxon>
    </lineage>
</organism>
<keyword evidence="6" id="KW-1015">Disulfide bond</keyword>
<dbReference type="Pfam" id="PF00295">
    <property type="entry name" value="Glyco_hydro_28"/>
    <property type="match status" value="1"/>
</dbReference>
<evidence type="ECO:0000256" key="8">
    <source>
        <dbReference type="ARBA" id="ARBA00023316"/>
    </source>
</evidence>
<dbReference type="GO" id="GO:0071555">
    <property type="term" value="P:cell wall organization"/>
    <property type="evidence" value="ECO:0007669"/>
    <property type="project" value="UniProtKB-KW"/>
</dbReference>
<dbReference type="InterPro" id="IPR011050">
    <property type="entry name" value="Pectin_lyase_fold/virulence"/>
</dbReference>
<evidence type="ECO:0000256" key="11">
    <source>
        <dbReference type="RuleBase" id="RU361169"/>
    </source>
</evidence>
<dbReference type="SUPFAM" id="SSF51126">
    <property type="entry name" value="Pectin lyase-like"/>
    <property type="match status" value="1"/>
</dbReference>
<dbReference type="PANTHER" id="PTHR31884:SF1">
    <property type="entry name" value="POLYGALACTURONASE"/>
    <property type="match status" value="1"/>
</dbReference>
<keyword evidence="5 11" id="KW-0378">Hydrolase</keyword>
<dbReference type="PANTHER" id="PTHR31884">
    <property type="entry name" value="POLYGALACTURONASE"/>
    <property type="match status" value="1"/>
</dbReference>
<evidence type="ECO:0000256" key="6">
    <source>
        <dbReference type="ARBA" id="ARBA00023157"/>
    </source>
</evidence>
<evidence type="ECO:0000256" key="5">
    <source>
        <dbReference type="ARBA" id="ARBA00022801"/>
    </source>
</evidence>
<gene>
    <name evidence="13" type="ORF">MYCIT1_LOCUS31671</name>
</gene>
<protein>
    <recommendedName>
        <fullName evidence="2">endo-polygalacturonase</fullName>
        <ecNumber evidence="2">3.2.1.15</ecNumber>
    </recommendedName>
</protein>
<feature type="active site" evidence="10">
    <location>
        <position position="238"/>
    </location>
</feature>
<accession>A0AAD2K739</accession>
<evidence type="ECO:0000256" key="7">
    <source>
        <dbReference type="ARBA" id="ARBA00023295"/>
    </source>
</evidence>
<evidence type="ECO:0000256" key="3">
    <source>
        <dbReference type="ARBA" id="ARBA00022729"/>
    </source>
</evidence>
<comment type="caution">
    <text evidence="13">The sequence shown here is derived from an EMBL/GenBank/DDBJ whole genome shotgun (WGS) entry which is preliminary data.</text>
</comment>
<dbReference type="Proteomes" id="UP001295794">
    <property type="component" value="Unassembled WGS sequence"/>
</dbReference>